<evidence type="ECO:0000313" key="2">
    <source>
        <dbReference type="EMBL" id="KAJ6251124.1"/>
    </source>
</evidence>
<protein>
    <recommendedName>
        <fullName evidence="1">MULE transposase domain-containing protein</fullName>
    </recommendedName>
</protein>
<dbReference type="Pfam" id="PF10551">
    <property type="entry name" value="MULE"/>
    <property type="match status" value="1"/>
</dbReference>
<feature type="domain" description="MULE transposase" evidence="1">
    <location>
        <begin position="181"/>
        <end position="274"/>
    </location>
</feature>
<dbReference type="Proteomes" id="UP001150062">
    <property type="component" value="Unassembled WGS sequence"/>
</dbReference>
<gene>
    <name evidence="2" type="ORF">M0813_15348</name>
</gene>
<evidence type="ECO:0000259" key="1">
    <source>
        <dbReference type="Pfam" id="PF10551"/>
    </source>
</evidence>
<dbReference type="InterPro" id="IPR018289">
    <property type="entry name" value="MULE_transposase_dom"/>
</dbReference>
<name>A0ABQ8Z2V6_9EUKA</name>
<organism evidence="2 3">
    <name type="scientific">Anaeramoeba flamelloides</name>
    <dbReference type="NCBI Taxonomy" id="1746091"/>
    <lineage>
        <taxon>Eukaryota</taxon>
        <taxon>Metamonada</taxon>
        <taxon>Anaeramoebidae</taxon>
        <taxon>Anaeramoeba</taxon>
    </lineage>
</organism>
<proteinExistence type="predicted"/>
<accession>A0ABQ8Z2V6</accession>
<keyword evidence="3" id="KW-1185">Reference proteome</keyword>
<dbReference type="EMBL" id="JAOAOG010000071">
    <property type="protein sequence ID" value="KAJ6251124.1"/>
    <property type="molecule type" value="Genomic_DNA"/>
</dbReference>
<reference evidence="2" key="1">
    <citation type="submission" date="2022-08" db="EMBL/GenBank/DDBJ databases">
        <title>Novel sulfate-reducing endosymbionts in the free-living metamonad Anaeramoeba.</title>
        <authorList>
            <person name="Jerlstrom-Hultqvist J."/>
            <person name="Cepicka I."/>
            <person name="Gallot-Lavallee L."/>
            <person name="Salas-Leiva D."/>
            <person name="Curtis B.A."/>
            <person name="Zahonova K."/>
            <person name="Pipaliya S."/>
            <person name="Dacks J."/>
            <person name="Roger A.J."/>
        </authorList>
    </citation>
    <scope>NUCLEOTIDE SEQUENCE</scope>
    <source>
        <strain evidence="2">Schooner1</strain>
    </source>
</reference>
<sequence>MYVKNFHTRPQVKLFGYIYKRDNCSTSTHYFKCRNPNCKRRFRYYINEEKVLFNKKLHINKNCRELPTKGFYKFPVTLENFFSNLVNAKNLTKVQLYEKYLEFYQKNDNMEYIPEKIAKGRIKRFYKELHPKAINASIHLINEKTIRGDQFLILNTLRPFTCLSWSSPLMLNLLQSTNHMFVDGTFLSAPSPFTQLFTIAAWDDVTEKYYVCNYTLLQGKKTENYEFFFHNLKFLVRGLKPRLITSDFEAGITSAINENFPQSKIVHCKFHFVQCLVRKIESLKMLPTDKLKKFKKDLKSLQETKRKDFISKWEQIVKEYKDDEQYETILIYFYKNFLLKYPIENWNYSILPDYCKRTNGYLEKNNRKLNEKIDHRKPGLNSLIYVLKNEEELQAKKYHAKMFHETTRNKNFEYDETDLEKRIQKEKTKWKIITDKLRKKDYFPHQKEKSITYKKNIR</sequence>
<comment type="caution">
    <text evidence="2">The sequence shown here is derived from an EMBL/GenBank/DDBJ whole genome shotgun (WGS) entry which is preliminary data.</text>
</comment>
<evidence type="ECO:0000313" key="3">
    <source>
        <dbReference type="Proteomes" id="UP001150062"/>
    </source>
</evidence>